<protein>
    <submittedName>
        <fullName evidence="2">Uncharacterized protein</fullName>
    </submittedName>
</protein>
<name>A0A816QHJ9_9BILA</name>
<dbReference type="EMBL" id="CAJOBJ010075670">
    <property type="protein sequence ID" value="CAF4479072.1"/>
    <property type="molecule type" value="Genomic_DNA"/>
</dbReference>
<evidence type="ECO:0000313" key="2">
    <source>
        <dbReference type="EMBL" id="CAF2059580.1"/>
    </source>
</evidence>
<dbReference type="Proteomes" id="UP000676336">
    <property type="component" value="Unassembled WGS sequence"/>
</dbReference>
<evidence type="ECO:0000313" key="4">
    <source>
        <dbReference type="EMBL" id="CAF4497914.1"/>
    </source>
</evidence>
<evidence type="ECO:0000313" key="1">
    <source>
        <dbReference type="EMBL" id="CAF1606231.1"/>
    </source>
</evidence>
<dbReference type="EMBL" id="CAJNOV010017332">
    <property type="protein sequence ID" value="CAF1606231.1"/>
    <property type="molecule type" value="Genomic_DNA"/>
</dbReference>
<organism evidence="2 6">
    <name type="scientific">Rotaria magnacalcarata</name>
    <dbReference type="NCBI Taxonomy" id="392030"/>
    <lineage>
        <taxon>Eukaryota</taxon>
        <taxon>Metazoa</taxon>
        <taxon>Spiralia</taxon>
        <taxon>Gnathifera</taxon>
        <taxon>Rotifera</taxon>
        <taxon>Eurotatoria</taxon>
        <taxon>Bdelloidea</taxon>
        <taxon>Philodinida</taxon>
        <taxon>Philodinidae</taxon>
        <taxon>Rotaria</taxon>
    </lineage>
</organism>
<evidence type="ECO:0000313" key="6">
    <source>
        <dbReference type="Proteomes" id="UP000663824"/>
    </source>
</evidence>
<evidence type="ECO:0000313" key="5">
    <source>
        <dbReference type="EMBL" id="CAF4591686.1"/>
    </source>
</evidence>
<dbReference type="EMBL" id="CAJOBH010076759">
    <property type="protein sequence ID" value="CAF4497914.1"/>
    <property type="molecule type" value="Genomic_DNA"/>
</dbReference>
<dbReference type="Proteomes" id="UP000681720">
    <property type="component" value="Unassembled WGS sequence"/>
</dbReference>
<proteinExistence type="predicted"/>
<dbReference type="Proteomes" id="UP000663824">
    <property type="component" value="Unassembled WGS sequence"/>
</dbReference>
<gene>
    <name evidence="4" type="ORF">BYL167_LOCUS35873</name>
    <name evidence="1" type="ORF">CJN711_LOCUS35921</name>
    <name evidence="3" type="ORF">GIL414_LOCUS33714</name>
    <name evidence="2" type="ORF">MBJ925_LOCUS14657</name>
    <name evidence="5" type="ORF">SMN809_LOCUS38713</name>
</gene>
<dbReference type="EMBL" id="CAJOBI010101872">
    <property type="protein sequence ID" value="CAF4591686.1"/>
    <property type="molecule type" value="Genomic_DNA"/>
</dbReference>
<dbReference type="EMBL" id="CAJNRE010006859">
    <property type="protein sequence ID" value="CAF2059580.1"/>
    <property type="molecule type" value="Genomic_DNA"/>
</dbReference>
<comment type="caution">
    <text evidence="2">The sequence shown here is derived from an EMBL/GenBank/DDBJ whole genome shotgun (WGS) entry which is preliminary data.</text>
</comment>
<accession>A0A816QHJ9</accession>
<dbReference type="Proteomes" id="UP000663855">
    <property type="component" value="Unassembled WGS sequence"/>
</dbReference>
<sequence>MTTSNTKTPAHASNVYLFKNGYGMIVKTVEFPPSEGNNSKSIELLDPPSNPVHGTFWIQPLSNNIECAPDSKTRDPLVVPQPGIPWDFVGSSDFIRSDRIRY</sequence>
<evidence type="ECO:0000313" key="3">
    <source>
        <dbReference type="EMBL" id="CAF4479072.1"/>
    </source>
</evidence>
<dbReference type="AlphaFoldDB" id="A0A816QHJ9"/>
<dbReference type="Proteomes" id="UP000681967">
    <property type="component" value="Unassembled WGS sequence"/>
</dbReference>
<reference evidence="2" key="1">
    <citation type="submission" date="2021-02" db="EMBL/GenBank/DDBJ databases">
        <authorList>
            <person name="Nowell W R."/>
        </authorList>
    </citation>
    <scope>NUCLEOTIDE SEQUENCE</scope>
</reference>